<reference evidence="3 4" key="1">
    <citation type="journal article" date="2011" name="Stand. Genomic Sci.">
        <title>Complete genome sequence of Desulfobulbus propionicus type strain (1pr3).</title>
        <authorList>
            <person name="Pagani I."/>
            <person name="Lapidus A."/>
            <person name="Nolan M."/>
            <person name="Lucas S."/>
            <person name="Hammon N."/>
            <person name="Deshpande S."/>
            <person name="Cheng J.F."/>
            <person name="Chertkov O."/>
            <person name="Davenport K."/>
            <person name="Tapia R."/>
            <person name="Han C."/>
            <person name="Goodwin L."/>
            <person name="Pitluck S."/>
            <person name="Liolios K."/>
            <person name="Mavromatis K."/>
            <person name="Ivanova N."/>
            <person name="Mikhailova N."/>
            <person name="Pati A."/>
            <person name="Chen A."/>
            <person name="Palaniappan K."/>
            <person name="Land M."/>
            <person name="Hauser L."/>
            <person name="Chang Y.J."/>
            <person name="Jeffries C.D."/>
            <person name="Detter J.C."/>
            <person name="Brambilla E."/>
            <person name="Kannan K.P."/>
            <person name="Djao O.D."/>
            <person name="Rohde M."/>
            <person name="Pukall R."/>
            <person name="Spring S."/>
            <person name="Goker M."/>
            <person name="Sikorski J."/>
            <person name="Woyke T."/>
            <person name="Bristow J."/>
            <person name="Eisen J.A."/>
            <person name="Markowitz V."/>
            <person name="Hugenholtz P."/>
            <person name="Kyrpides N.C."/>
            <person name="Klenk H.P."/>
        </authorList>
    </citation>
    <scope>NUCLEOTIDE SEQUENCE [LARGE SCALE GENOMIC DNA]</scope>
    <source>
        <strain evidence="4">ATCC 33891 / DSM 2032 / 1pr3</strain>
    </source>
</reference>
<evidence type="ECO:0000256" key="1">
    <source>
        <dbReference type="SAM" id="SignalP"/>
    </source>
</evidence>
<feature type="chain" id="PRO_5030735354" description="DUF218 domain-containing protein" evidence="1">
    <location>
        <begin position="26"/>
        <end position="212"/>
    </location>
</feature>
<feature type="signal peptide" evidence="1">
    <location>
        <begin position="1"/>
        <end position="25"/>
    </location>
</feature>
<dbReference type="CDD" id="cd06259">
    <property type="entry name" value="YdcF-like"/>
    <property type="match status" value="1"/>
</dbReference>
<feature type="domain" description="DUF218" evidence="2">
    <location>
        <begin position="49"/>
        <end position="165"/>
    </location>
</feature>
<dbReference type="Pfam" id="PF02698">
    <property type="entry name" value="DUF218"/>
    <property type="match status" value="1"/>
</dbReference>
<organism evidence="3 4">
    <name type="scientific">Desulfobulbus propionicus (strain ATCC 33891 / DSM 2032 / VKM B-1956 / 1pr3)</name>
    <dbReference type="NCBI Taxonomy" id="577650"/>
    <lineage>
        <taxon>Bacteria</taxon>
        <taxon>Pseudomonadati</taxon>
        <taxon>Thermodesulfobacteriota</taxon>
        <taxon>Desulfobulbia</taxon>
        <taxon>Desulfobulbales</taxon>
        <taxon>Desulfobulbaceae</taxon>
        <taxon>Desulfobulbus</taxon>
    </lineage>
</organism>
<dbReference type="KEGG" id="dpr:Despr_0715"/>
<evidence type="ECO:0000259" key="2">
    <source>
        <dbReference type="Pfam" id="PF02698"/>
    </source>
</evidence>
<keyword evidence="4" id="KW-1185">Reference proteome</keyword>
<dbReference type="PANTHER" id="PTHR30336">
    <property type="entry name" value="INNER MEMBRANE PROTEIN, PROBABLE PERMEASE"/>
    <property type="match status" value="1"/>
</dbReference>
<keyword evidence="1" id="KW-0732">Signal</keyword>
<dbReference type="InterPro" id="IPR051599">
    <property type="entry name" value="Cell_Envelope_Assoc"/>
</dbReference>
<dbReference type="GO" id="GO:0005886">
    <property type="term" value="C:plasma membrane"/>
    <property type="evidence" value="ECO:0007669"/>
    <property type="project" value="TreeGrafter"/>
</dbReference>
<name>A0A7U3YK68_DESPD</name>
<sequence length="212" mass="24448">MNVKRISKRMTGAFLFLCVAAIAWANITINRYEQYTFDHLEQIPPAYCAIVLGTTKFLKNGRENHYYTNRITAAVRLYRAGKCQKIIVSGDNRTHAYNEARDMKNDIVKQGVNERDIVCDFAGLRTLDSIVRFKEVFNQQKGIVVSQKFHNSRAIYIGRSWGIELYGYNADDVDRHAGIKTRIREVFSKVICVLDIELFKTRPKHLGDRIPV</sequence>
<dbReference type="PANTHER" id="PTHR30336:SF20">
    <property type="entry name" value="DUF218 DOMAIN-CONTAINING PROTEIN"/>
    <property type="match status" value="1"/>
</dbReference>
<protein>
    <recommendedName>
        <fullName evidence="2">DUF218 domain-containing protein</fullName>
    </recommendedName>
</protein>
<accession>A0A7U3YK68</accession>
<dbReference type="EMBL" id="CP002364">
    <property type="protein sequence ID" value="ADW16890.1"/>
    <property type="molecule type" value="Genomic_DNA"/>
</dbReference>
<evidence type="ECO:0000313" key="4">
    <source>
        <dbReference type="Proteomes" id="UP000006365"/>
    </source>
</evidence>
<dbReference type="AlphaFoldDB" id="A0A7U3YK68"/>
<proteinExistence type="predicted"/>
<dbReference type="InterPro" id="IPR003848">
    <property type="entry name" value="DUF218"/>
</dbReference>
<gene>
    <name evidence="3" type="ordered locus">Despr_0715</name>
</gene>
<dbReference type="Proteomes" id="UP000006365">
    <property type="component" value="Chromosome"/>
</dbReference>
<evidence type="ECO:0000313" key="3">
    <source>
        <dbReference type="EMBL" id="ADW16890.1"/>
    </source>
</evidence>